<accession>A0ABR1LDQ1</accession>
<dbReference type="Proteomes" id="UP001360953">
    <property type="component" value="Unassembled WGS sequence"/>
</dbReference>
<name>A0ABR1LDQ1_9PEZI</name>
<sequence>MATPPQIKPGGDITIAHETTEATAITKALENKRSLLSQLRYRKDEAELHVVHKLRRLELYQARATSQFNAWLTRSQARARRVFRHNSPAEIADMIRVNSQCSQYFIDARLDEQEALREYEEACKELQDVQDKLKELEGSDGDVE</sequence>
<evidence type="ECO:0000313" key="2">
    <source>
        <dbReference type="EMBL" id="KAK7533362.1"/>
    </source>
</evidence>
<reference evidence="2 3" key="1">
    <citation type="submission" date="2024-04" db="EMBL/GenBank/DDBJ databases">
        <title>Phyllosticta paracitricarpa is synonymous to the EU quarantine fungus P. citricarpa based on phylogenomic analyses.</title>
        <authorList>
            <consortium name="Lawrence Berkeley National Laboratory"/>
            <person name="Van ingen-buijs V.A."/>
            <person name="Van westerhoven A.C."/>
            <person name="Haridas S."/>
            <person name="Skiadas P."/>
            <person name="Martin F."/>
            <person name="Groenewald J.Z."/>
            <person name="Crous P.W."/>
            <person name="Seidl M.F."/>
        </authorList>
    </citation>
    <scope>NUCLEOTIDE SEQUENCE [LARGE SCALE GENOMIC DNA]</scope>
    <source>
        <strain evidence="2 3">CPC 17464</strain>
    </source>
</reference>
<feature type="coiled-coil region" evidence="1">
    <location>
        <begin position="109"/>
        <end position="139"/>
    </location>
</feature>
<evidence type="ECO:0000313" key="3">
    <source>
        <dbReference type="Proteomes" id="UP001360953"/>
    </source>
</evidence>
<evidence type="ECO:0000256" key="1">
    <source>
        <dbReference type="SAM" id="Coils"/>
    </source>
</evidence>
<organism evidence="2 3">
    <name type="scientific">Phyllosticta citribraziliensis</name>
    <dbReference type="NCBI Taxonomy" id="989973"/>
    <lineage>
        <taxon>Eukaryota</taxon>
        <taxon>Fungi</taxon>
        <taxon>Dikarya</taxon>
        <taxon>Ascomycota</taxon>
        <taxon>Pezizomycotina</taxon>
        <taxon>Dothideomycetes</taxon>
        <taxon>Dothideomycetes incertae sedis</taxon>
        <taxon>Botryosphaeriales</taxon>
        <taxon>Phyllostictaceae</taxon>
        <taxon>Phyllosticta</taxon>
    </lineage>
</organism>
<gene>
    <name evidence="2" type="ORF">J3D65DRAFT_670559</name>
</gene>
<dbReference type="GeneID" id="92036205"/>
<dbReference type="EMBL" id="JBBPEH010000010">
    <property type="protein sequence ID" value="KAK7533362.1"/>
    <property type="molecule type" value="Genomic_DNA"/>
</dbReference>
<proteinExistence type="predicted"/>
<keyword evidence="3" id="KW-1185">Reference proteome</keyword>
<comment type="caution">
    <text evidence="2">The sequence shown here is derived from an EMBL/GenBank/DDBJ whole genome shotgun (WGS) entry which is preliminary data.</text>
</comment>
<keyword evidence="1" id="KW-0175">Coiled coil</keyword>
<dbReference type="RefSeq" id="XP_066652755.1">
    <property type="nucleotide sequence ID" value="XM_066803299.1"/>
</dbReference>
<protein>
    <submittedName>
        <fullName evidence="2">Uncharacterized protein</fullName>
    </submittedName>
</protein>